<comment type="subcellular location">
    <subcellularLocation>
        <location evidence="1">Cell membrane</location>
    </subcellularLocation>
    <subcellularLocation>
        <location evidence="9">Endomembrane system</location>
        <topology evidence="9">Single-pass membrane protein</topology>
    </subcellularLocation>
</comment>
<feature type="chain" id="PRO_5006622548" evidence="10">
    <location>
        <begin position="24"/>
        <end position="1349"/>
    </location>
</feature>
<dbReference type="EMBL" id="CYKH01001870">
    <property type="protein sequence ID" value="CUG90873.1"/>
    <property type="molecule type" value="Genomic_DNA"/>
</dbReference>
<evidence type="ECO:0000256" key="8">
    <source>
        <dbReference type="ARBA" id="ARBA00023180"/>
    </source>
</evidence>
<sequence>MTIVALVVYCVVAASVMNHGATAACVCDTDTNINAALVSLRSSLNISGWTAASSCRWPGVSCSTNGALESLTLCSQRTPCGAGSSLPTESTTWQYLGASLTTLVIFDTQSEITGSFPLAASTSLTALTSITFNSYSPAGLMVLPTGAPTGYTMVLSSSGIAITLSEGANIIALVSRNSPIPDVSSIASLRSIRIEGGTLGTLNWNSMIGLTAIAISFISSALPSWTSADYPSLQSIKFQSMYAASTFPASWTSLTTLTSITIYGCEYLFAPLPSSWSSFANLKSIMLDGTPIVGPLPTSWGSSALTSIGIFYASLSGATFPSTWTQMASLTSLAIVSSSLGGTLPQWHTTTSLTFLSLSKNTIIGPPPTTVVGWGALITLALSNNPINSTIPLWQLANLAVFECSSCGIIGPLPSWGSSTTPMGNLSYINIDNNRIGSSIPATWGELNGISYLSAAWSNITGQMPLTWASPALQQLYVNGNAISGNISTLTFSSISFTAIDLGFNRIGPDCSFIISSSLNTLKLNDNFCSGAHPNWDLATSLNTVDLAGNAFTGSLANLPNLNVLRVDRGNRFTGSLFDGAVTTGLSEVRASNNQFSGTFPPGENFGNIEFLDISANNFVGSVPLLSNSFSLQELNISFNKFTGQLFLPPFSSMTLLDVSCNFLTGPVPSWSEFFSLAHINLTCGNAFSGTLPELNRPLCDTLLTLDATDQGLTGTLSSILGAVLEEGCSRVATVILLGGNFFSGTMPEFMKLPDLERFNVSGSNLTGQLSSSGGTFPSKLWSLDVSHNNALTGPVPVPSSSEPFMSLQHFLLGGDAHNFSGTLSTLNTIFPNLTRFSLSGLFPVVFPYAWLVGALAWVNLTTVILRKCGFSGTFPLMLASTNLKALDLSRNQLGGALPADLPSYVPLLVTLNIGENRFIGPLPANWSNLAALVKLDAHSCFLSGPIPAELPPALKTLILWNNSFSSLNLSSSRNLLHLDISNNNLTSMNFFASPSALTMLNISNNLFPPALLPANWSFLLPSIAALNVSQNAFIGGVPAAWATTMTSLNSLDASSNLLNSSALSLASLLSAFPSLERLWLQHNNFADTLGVGVAVGSALHDLNLANNALVGEIPKNLMTSNLTSLQLQNNFFRGSLPNFLNFGPSLTLLNLSSNRISGPLPFSWGNVFQQATVDLCNNSICGSAPTTLASISTIGGSRCPATFAVDAGCFTISEAFSISSSLCSACNSSSTAQSTSATQTLSAARSLSNASLSQQRSSTFSLCFSPTQHSGITPSGSSMSFEYSITSTSSVTKSTSRMQTPSKIYLTSSISSQVTRTGVALSLTSSHVELSSTTTSSLSRVVVVPPRQ</sequence>
<reference evidence="12" key="1">
    <citation type="submission" date="2015-09" db="EMBL/GenBank/DDBJ databases">
        <authorList>
            <consortium name="Pathogen Informatics"/>
        </authorList>
    </citation>
    <scope>NUCLEOTIDE SEQUENCE [LARGE SCALE GENOMIC DNA]</scope>
    <source>
        <strain evidence="12">Lake Konstanz</strain>
    </source>
</reference>
<organism evidence="11 12">
    <name type="scientific">Bodo saltans</name>
    <name type="common">Flagellated protozoan</name>
    <dbReference type="NCBI Taxonomy" id="75058"/>
    <lineage>
        <taxon>Eukaryota</taxon>
        <taxon>Discoba</taxon>
        <taxon>Euglenozoa</taxon>
        <taxon>Kinetoplastea</taxon>
        <taxon>Metakinetoplastina</taxon>
        <taxon>Eubodonida</taxon>
        <taxon>Bodonidae</taxon>
        <taxon>Bodo</taxon>
    </lineage>
</organism>
<feature type="signal peptide" evidence="10">
    <location>
        <begin position="1"/>
        <end position="23"/>
    </location>
</feature>
<proteinExistence type="predicted"/>
<dbReference type="PANTHER" id="PTHR48052:SF8">
    <property type="entry name" value="LRR RECEPTOR-LIKE SERINE_THREONINE-PROTEIN KINASE FLS2"/>
    <property type="match status" value="1"/>
</dbReference>
<gene>
    <name evidence="11" type="ORF">BSAL_29050</name>
</gene>
<evidence type="ECO:0000256" key="2">
    <source>
        <dbReference type="ARBA" id="ARBA00022475"/>
    </source>
</evidence>
<evidence type="ECO:0000313" key="11">
    <source>
        <dbReference type="EMBL" id="CUG90873.1"/>
    </source>
</evidence>
<keyword evidence="3" id="KW-0812">Transmembrane</keyword>
<dbReference type="Gene3D" id="3.80.10.10">
    <property type="entry name" value="Ribonuclease Inhibitor"/>
    <property type="match status" value="6"/>
</dbReference>
<dbReference type="OrthoDB" id="676979at2759"/>
<keyword evidence="4 10" id="KW-0732">Signal</keyword>
<keyword evidence="12" id="KW-1185">Reference proteome</keyword>
<dbReference type="GO" id="GO:0012505">
    <property type="term" value="C:endomembrane system"/>
    <property type="evidence" value="ECO:0007669"/>
    <property type="project" value="UniProtKB-SubCell"/>
</dbReference>
<dbReference type="Proteomes" id="UP000051952">
    <property type="component" value="Unassembled WGS sequence"/>
</dbReference>
<keyword evidence="7" id="KW-0675">Receptor</keyword>
<evidence type="ECO:0000256" key="4">
    <source>
        <dbReference type="ARBA" id="ARBA00022729"/>
    </source>
</evidence>
<accession>A0A0S4JNL2</accession>
<keyword evidence="6" id="KW-0472">Membrane</keyword>
<dbReference type="Pfam" id="PF00560">
    <property type="entry name" value="LRR_1"/>
    <property type="match status" value="2"/>
</dbReference>
<dbReference type="SUPFAM" id="SSF52047">
    <property type="entry name" value="RNI-like"/>
    <property type="match status" value="1"/>
</dbReference>
<dbReference type="InterPro" id="IPR032675">
    <property type="entry name" value="LRR_dom_sf"/>
</dbReference>
<evidence type="ECO:0000256" key="9">
    <source>
        <dbReference type="ARBA" id="ARBA00037847"/>
    </source>
</evidence>
<evidence type="ECO:0000313" key="12">
    <source>
        <dbReference type="Proteomes" id="UP000051952"/>
    </source>
</evidence>
<dbReference type="SUPFAM" id="SSF52058">
    <property type="entry name" value="L domain-like"/>
    <property type="match status" value="3"/>
</dbReference>
<keyword evidence="5" id="KW-1133">Transmembrane helix</keyword>
<dbReference type="VEuPathDB" id="TriTrypDB:BSAL_29050"/>
<evidence type="ECO:0000256" key="5">
    <source>
        <dbReference type="ARBA" id="ARBA00022989"/>
    </source>
</evidence>
<name>A0A0S4JNL2_BODSA</name>
<evidence type="ECO:0000256" key="3">
    <source>
        <dbReference type="ARBA" id="ARBA00022692"/>
    </source>
</evidence>
<dbReference type="PANTHER" id="PTHR48052">
    <property type="entry name" value="UNNAMED PRODUCT"/>
    <property type="match status" value="1"/>
</dbReference>
<keyword evidence="8" id="KW-0325">Glycoprotein</keyword>
<evidence type="ECO:0000256" key="1">
    <source>
        <dbReference type="ARBA" id="ARBA00004236"/>
    </source>
</evidence>
<dbReference type="InterPro" id="IPR001611">
    <property type="entry name" value="Leu-rich_rpt"/>
</dbReference>
<protein>
    <submittedName>
        <fullName evidence="11">GP46-like surface antigen, putative</fullName>
    </submittedName>
</protein>
<evidence type="ECO:0000256" key="7">
    <source>
        <dbReference type="ARBA" id="ARBA00023170"/>
    </source>
</evidence>
<evidence type="ECO:0000256" key="6">
    <source>
        <dbReference type="ARBA" id="ARBA00023136"/>
    </source>
</evidence>
<dbReference type="GO" id="GO:0005886">
    <property type="term" value="C:plasma membrane"/>
    <property type="evidence" value="ECO:0007669"/>
    <property type="project" value="UniProtKB-SubCell"/>
</dbReference>
<evidence type="ECO:0000256" key="10">
    <source>
        <dbReference type="SAM" id="SignalP"/>
    </source>
</evidence>
<keyword evidence="2" id="KW-1003">Cell membrane</keyword>